<keyword evidence="4 5" id="KW-0472">Membrane</keyword>
<dbReference type="PANTHER" id="PTHR30386:SF26">
    <property type="entry name" value="TRANSPORT PROTEIN COMB"/>
    <property type="match status" value="1"/>
</dbReference>
<protein>
    <submittedName>
        <fullName evidence="6">Hemolysin</fullName>
    </submittedName>
</protein>
<evidence type="ECO:0000256" key="3">
    <source>
        <dbReference type="ARBA" id="ARBA00022989"/>
    </source>
</evidence>
<evidence type="ECO:0000256" key="5">
    <source>
        <dbReference type="SAM" id="Phobius"/>
    </source>
</evidence>
<organism evidence="6 7">
    <name type="scientific">Arenibacter certesii</name>
    <dbReference type="NCBI Taxonomy" id="228955"/>
    <lineage>
        <taxon>Bacteria</taxon>
        <taxon>Pseudomonadati</taxon>
        <taxon>Bacteroidota</taxon>
        <taxon>Flavobacteriia</taxon>
        <taxon>Flavobacteriales</taxon>
        <taxon>Flavobacteriaceae</taxon>
        <taxon>Arenibacter</taxon>
    </lineage>
</organism>
<dbReference type="EMBL" id="BMWP01000013">
    <property type="protein sequence ID" value="GGW36575.1"/>
    <property type="molecule type" value="Genomic_DNA"/>
</dbReference>
<evidence type="ECO:0000256" key="1">
    <source>
        <dbReference type="ARBA" id="ARBA00004167"/>
    </source>
</evidence>
<keyword evidence="2 5" id="KW-0812">Transmembrane</keyword>
<dbReference type="AlphaFoldDB" id="A0A918MLR8"/>
<evidence type="ECO:0000256" key="4">
    <source>
        <dbReference type="ARBA" id="ARBA00023136"/>
    </source>
</evidence>
<evidence type="ECO:0000313" key="7">
    <source>
        <dbReference type="Proteomes" id="UP000634668"/>
    </source>
</evidence>
<evidence type="ECO:0000313" key="6">
    <source>
        <dbReference type="EMBL" id="GGW36575.1"/>
    </source>
</evidence>
<keyword evidence="3 5" id="KW-1133">Transmembrane helix</keyword>
<keyword evidence="7" id="KW-1185">Reference proteome</keyword>
<comment type="caution">
    <text evidence="6">The sequence shown here is derived from an EMBL/GenBank/DDBJ whole genome shotgun (WGS) entry which is preliminary data.</text>
</comment>
<dbReference type="GO" id="GO:0016020">
    <property type="term" value="C:membrane"/>
    <property type="evidence" value="ECO:0007669"/>
    <property type="project" value="UniProtKB-SubCell"/>
</dbReference>
<accession>A0A918MLR8</accession>
<dbReference type="InterPro" id="IPR050739">
    <property type="entry name" value="MFP"/>
</dbReference>
<feature type="transmembrane region" description="Helical" evidence="5">
    <location>
        <begin position="21"/>
        <end position="44"/>
    </location>
</feature>
<name>A0A918MLR8_9FLAO</name>
<reference evidence="6" key="1">
    <citation type="journal article" date="2014" name="Int. J. Syst. Evol. Microbiol.">
        <title>Complete genome sequence of Corynebacterium casei LMG S-19264T (=DSM 44701T), isolated from a smear-ripened cheese.</title>
        <authorList>
            <consortium name="US DOE Joint Genome Institute (JGI-PGF)"/>
            <person name="Walter F."/>
            <person name="Albersmeier A."/>
            <person name="Kalinowski J."/>
            <person name="Ruckert C."/>
        </authorList>
    </citation>
    <scope>NUCLEOTIDE SEQUENCE</scope>
    <source>
        <strain evidence="6">KCTC 12113</strain>
    </source>
</reference>
<dbReference type="PANTHER" id="PTHR30386">
    <property type="entry name" value="MEMBRANE FUSION SUBUNIT OF EMRAB-TOLC MULTIDRUG EFFLUX PUMP"/>
    <property type="match status" value="1"/>
</dbReference>
<gene>
    <name evidence="6" type="ORF">GCM10007383_21930</name>
</gene>
<dbReference type="RefSeq" id="WP_026813326.1">
    <property type="nucleotide sequence ID" value="NZ_BMWP01000013.1"/>
</dbReference>
<comment type="subcellular location">
    <subcellularLocation>
        <location evidence="1">Membrane</location>
        <topology evidence="1">Single-pass membrane protein</topology>
    </subcellularLocation>
</comment>
<dbReference type="Gene3D" id="2.40.30.170">
    <property type="match status" value="1"/>
</dbReference>
<evidence type="ECO:0000256" key="2">
    <source>
        <dbReference type="ARBA" id="ARBA00022692"/>
    </source>
</evidence>
<reference evidence="6" key="2">
    <citation type="submission" date="2020-09" db="EMBL/GenBank/DDBJ databases">
        <authorList>
            <person name="Sun Q."/>
            <person name="Kim S."/>
        </authorList>
    </citation>
    <scope>NUCLEOTIDE SEQUENCE</scope>
    <source>
        <strain evidence="6">KCTC 12113</strain>
    </source>
</reference>
<dbReference type="Proteomes" id="UP000634668">
    <property type="component" value="Unassembled WGS sequence"/>
</dbReference>
<proteinExistence type="predicted"/>
<sequence length="431" mass="50131">MKDKDIWLYDESAYIKRKPTWMLRWGVILLFGFFVMVLVFASFFSYNENLNASLVLTTETPPAHIMSKHTGRILDINNLHNDTVISGDILAVMESTGNLQDIMSLKNKLTLNTTLLSDLTILNKHYPSNLELGNKIRPIYNGFLDAYRNLILYHNLNDKELKEVDLKRQYVGKNLTIQNTKNEILILQRNLEINKTDYDRYVELFEKGVVSLKELERVEKGYLSIQRQYSNVTKELYELNTELFKIKNNDLLFKNSGIRNKNAHASTLEFEKQKLLAFLKEWEEMFVLKSPISGRISYSNIWAKHQNLKKGQVIFTVVPIGNQKLLGRCRVPIRNSGKIRHGQRVIIKLDNYPYREWGALNGTVKTISEVPYPGDNGGYDVLVEVEDLITTYGKTLVFKQEMQGNAKIVLAKVSLLKRVFYQFREIWEFEE</sequence>